<name>A0A388JSC2_CHABU</name>
<dbReference type="AlphaFoldDB" id="A0A388JSC2"/>
<reference evidence="4 5" key="1">
    <citation type="journal article" date="2018" name="Cell">
        <title>The Chara Genome: Secondary Complexity and Implications for Plant Terrestrialization.</title>
        <authorList>
            <person name="Nishiyama T."/>
            <person name="Sakayama H."/>
            <person name="Vries J.D."/>
            <person name="Buschmann H."/>
            <person name="Saint-Marcoux D."/>
            <person name="Ullrich K.K."/>
            <person name="Haas F.B."/>
            <person name="Vanderstraeten L."/>
            <person name="Becker D."/>
            <person name="Lang D."/>
            <person name="Vosolsobe S."/>
            <person name="Rombauts S."/>
            <person name="Wilhelmsson P.K.I."/>
            <person name="Janitza P."/>
            <person name="Kern R."/>
            <person name="Heyl A."/>
            <person name="Rumpler F."/>
            <person name="Villalobos L.I.A.C."/>
            <person name="Clay J.M."/>
            <person name="Skokan R."/>
            <person name="Toyoda A."/>
            <person name="Suzuki Y."/>
            <person name="Kagoshima H."/>
            <person name="Schijlen E."/>
            <person name="Tajeshwar N."/>
            <person name="Catarino B."/>
            <person name="Hetherington A.J."/>
            <person name="Saltykova A."/>
            <person name="Bonnot C."/>
            <person name="Breuninger H."/>
            <person name="Symeonidi A."/>
            <person name="Radhakrishnan G.V."/>
            <person name="Van Nieuwerburgh F."/>
            <person name="Deforce D."/>
            <person name="Chang C."/>
            <person name="Karol K.G."/>
            <person name="Hedrich R."/>
            <person name="Ulvskov P."/>
            <person name="Glockner G."/>
            <person name="Delwiche C.F."/>
            <person name="Petrasek J."/>
            <person name="Van de Peer Y."/>
            <person name="Friml J."/>
            <person name="Beilby M."/>
            <person name="Dolan L."/>
            <person name="Kohara Y."/>
            <person name="Sugano S."/>
            <person name="Fujiyama A."/>
            <person name="Delaux P.-M."/>
            <person name="Quint M."/>
            <person name="TheiBen G."/>
            <person name="Hagemann M."/>
            <person name="Harholt J."/>
            <person name="Dunand C."/>
            <person name="Zachgo S."/>
            <person name="Langdale J."/>
            <person name="Maumus F."/>
            <person name="Straeten D.V.D."/>
            <person name="Gould S.B."/>
            <person name="Rensing S.A."/>
        </authorList>
    </citation>
    <scope>NUCLEOTIDE SEQUENCE [LARGE SCALE GENOMIC DNA]</scope>
    <source>
        <strain evidence="4 5">S276</strain>
    </source>
</reference>
<sequence>MDVRGGGPELREEEREAVAMAVTVLVLNSVGNMSSTESQKRSQLRKHRALLQRVVEVSDCMATSEAVLELCVTLYSGVFPRETPRWWIKRRTGGTWKDLWLYDDATKDYFRDKLRISRVVFMQIVVSCAAHVEKKVTHYRMPLPAEEAYPESIKWPVGRRAPESLTASAQSTANTCTMYIDKPASSPSDNYYDREQKFSIQAEVVVDLDLLILDIHGGYPGSVHEIRVLQNSYLWRRAESGELLDAPPENLPHGVVT</sequence>
<keyword evidence="2" id="KW-0479">Metal-binding</keyword>
<keyword evidence="5" id="KW-1185">Reference proteome</keyword>
<feature type="domain" description="DDE Tnp4" evidence="3">
    <location>
        <begin position="175"/>
        <end position="239"/>
    </location>
</feature>
<evidence type="ECO:0000313" key="5">
    <source>
        <dbReference type="Proteomes" id="UP000265515"/>
    </source>
</evidence>
<comment type="cofactor">
    <cofactor evidence="1">
        <name>a divalent metal cation</name>
        <dbReference type="ChEBI" id="CHEBI:60240"/>
    </cofactor>
</comment>
<dbReference type="Proteomes" id="UP000265515">
    <property type="component" value="Unassembled WGS sequence"/>
</dbReference>
<protein>
    <recommendedName>
        <fullName evidence="3">DDE Tnp4 domain-containing protein</fullName>
    </recommendedName>
</protein>
<dbReference type="Gramene" id="GBG60708">
    <property type="protein sequence ID" value="GBG60708"/>
    <property type="gene ID" value="CBR_g12445"/>
</dbReference>
<dbReference type="InterPro" id="IPR027806">
    <property type="entry name" value="HARBI1_dom"/>
</dbReference>
<comment type="caution">
    <text evidence="4">The sequence shown here is derived from an EMBL/GenBank/DDBJ whole genome shotgun (WGS) entry which is preliminary data.</text>
</comment>
<accession>A0A388JSC2</accession>
<gene>
    <name evidence="4" type="ORF">CBR_g12445</name>
</gene>
<organism evidence="4 5">
    <name type="scientific">Chara braunii</name>
    <name type="common">Braun's stonewort</name>
    <dbReference type="NCBI Taxonomy" id="69332"/>
    <lineage>
        <taxon>Eukaryota</taxon>
        <taxon>Viridiplantae</taxon>
        <taxon>Streptophyta</taxon>
        <taxon>Charophyceae</taxon>
        <taxon>Charales</taxon>
        <taxon>Characeae</taxon>
        <taxon>Chara</taxon>
    </lineage>
</organism>
<evidence type="ECO:0000256" key="2">
    <source>
        <dbReference type="ARBA" id="ARBA00022723"/>
    </source>
</evidence>
<dbReference type="EMBL" id="BFEA01000014">
    <property type="protein sequence ID" value="GBG60708.1"/>
    <property type="molecule type" value="Genomic_DNA"/>
</dbReference>
<evidence type="ECO:0000313" key="4">
    <source>
        <dbReference type="EMBL" id="GBG60708.1"/>
    </source>
</evidence>
<dbReference type="Pfam" id="PF13359">
    <property type="entry name" value="DDE_Tnp_4"/>
    <property type="match status" value="1"/>
</dbReference>
<dbReference type="OrthoDB" id="2668416at2759"/>
<evidence type="ECO:0000256" key="1">
    <source>
        <dbReference type="ARBA" id="ARBA00001968"/>
    </source>
</evidence>
<dbReference type="GO" id="GO:0046872">
    <property type="term" value="F:metal ion binding"/>
    <property type="evidence" value="ECO:0007669"/>
    <property type="project" value="UniProtKB-KW"/>
</dbReference>
<evidence type="ECO:0000259" key="3">
    <source>
        <dbReference type="Pfam" id="PF13359"/>
    </source>
</evidence>
<proteinExistence type="predicted"/>